<protein>
    <submittedName>
        <fullName evidence="1">Uncharacterized protein</fullName>
    </submittedName>
</protein>
<dbReference type="AlphaFoldDB" id="A0A8T0N8K9"/>
<name>A0A8T0N8K9_PANVG</name>
<dbReference type="Proteomes" id="UP000823388">
    <property type="component" value="Chromosome 9K"/>
</dbReference>
<dbReference type="EMBL" id="CM029053">
    <property type="protein sequence ID" value="KAG2545293.1"/>
    <property type="molecule type" value="Genomic_DNA"/>
</dbReference>
<sequence length="147" mass="15442">MMAVKHTSLLASPWSAVGSRSRTAPSPLSTHLPARADPALGLRAPNSAANAGAGAFGCRAGGGGRWRGMVCVNGARACQAAEGAWRITADMERGRALLTFSPPLFCSRVMALERGSGLLGAGAVDAAERRRGGWWMRVRHSWLSPME</sequence>
<reference evidence="1" key="1">
    <citation type="submission" date="2020-05" db="EMBL/GenBank/DDBJ databases">
        <title>WGS assembly of Panicum virgatum.</title>
        <authorList>
            <person name="Lovell J.T."/>
            <person name="Jenkins J."/>
            <person name="Shu S."/>
            <person name="Juenger T.E."/>
            <person name="Schmutz J."/>
        </authorList>
    </citation>
    <scope>NUCLEOTIDE SEQUENCE</scope>
    <source>
        <strain evidence="1">AP13</strain>
    </source>
</reference>
<evidence type="ECO:0000313" key="1">
    <source>
        <dbReference type="EMBL" id="KAG2545293.1"/>
    </source>
</evidence>
<comment type="caution">
    <text evidence="1">The sequence shown here is derived from an EMBL/GenBank/DDBJ whole genome shotgun (WGS) entry which is preliminary data.</text>
</comment>
<gene>
    <name evidence="1" type="ORF">PVAP13_9KG422801</name>
</gene>
<proteinExistence type="predicted"/>
<accession>A0A8T0N8K9</accession>
<evidence type="ECO:0000313" key="2">
    <source>
        <dbReference type="Proteomes" id="UP000823388"/>
    </source>
</evidence>
<keyword evidence="2" id="KW-1185">Reference proteome</keyword>
<organism evidence="1 2">
    <name type="scientific">Panicum virgatum</name>
    <name type="common">Blackwell switchgrass</name>
    <dbReference type="NCBI Taxonomy" id="38727"/>
    <lineage>
        <taxon>Eukaryota</taxon>
        <taxon>Viridiplantae</taxon>
        <taxon>Streptophyta</taxon>
        <taxon>Embryophyta</taxon>
        <taxon>Tracheophyta</taxon>
        <taxon>Spermatophyta</taxon>
        <taxon>Magnoliopsida</taxon>
        <taxon>Liliopsida</taxon>
        <taxon>Poales</taxon>
        <taxon>Poaceae</taxon>
        <taxon>PACMAD clade</taxon>
        <taxon>Panicoideae</taxon>
        <taxon>Panicodae</taxon>
        <taxon>Paniceae</taxon>
        <taxon>Panicinae</taxon>
        <taxon>Panicum</taxon>
        <taxon>Panicum sect. Hiantes</taxon>
    </lineage>
</organism>